<evidence type="ECO:0000313" key="8">
    <source>
        <dbReference type="Proteomes" id="UP001054252"/>
    </source>
</evidence>
<keyword evidence="1" id="KW-0479">Metal-binding</keyword>
<feature type="compositionally biased region" description="Low complexity" evidence="5">
    <location>
        <begin position="758"/>
        <end position="783"/>
    </location>
</feature>
<accession>A0AAV5IM95</accession>
<organism evidence="7 8">
    <name type="scientific">Rubroshorea leprosula</name>
    <dbReference type="NCBI Taxonomy" id="152421"/>
    <lineage>
        <taxon>Eukaryota</taxon>
        <taxon>Viridiplantae</taxon>
        <taxon>Streptophyta</taxon>
        <taxon>Embryophyta</taxon>
        <taxon>Tracheophyta</taxon>
        <taxon>Spermatophyta</taxon>
        <taxon>Magnoliopsida</taxon>
        <taxon>eudicotyledons</taxon>
        <taxon>Gunneridae</taxon>
        <taxon>Pentapetalae</taxon>
        <taxon>rosids</taxon>
        <taxon>malvids</taxon>
        <taxon>Malvales</taxon>
        <taxon>Dipterocarpaceae</taxon>
        <taxon>Rubroshorea</taxon>
    </lineage>
</organism>
<dbReference type="Proteomes" id="UP001054252">
    <property type="component" value="Unassembled WGS sequence"/>
</dbReference>
<dbReference type="AlphaFoldDB" id="A0AAV5IM95"/>
<evidence type="ECO:0000256" key="4">
    <source>
        <dbReference type="PROSITE-ProRule" id="PRU00325"/>
    </source>
</evidence>
<evidence type="ECO:0000313" key="7">
    <source>
        <dbReference type="EMBL" id="GKU98274.1"/>
    </source>
</evidence>
<dbReference type="PANTHER" id="PTHR31973:SF197">
    <property type="entry name" value="SWIM-TYPE DOMAIN-CONTAINING PROTEIN"/>
    <property type="match status" value="1"/>
</dbReference>
<evidence type="ECO:0000256" key="5">
    <source>
        <dbReference type="SAM" id="MobiDB-lite"/>
    </source>
</evidence>
<reference evidence="7 8" key="1">
    <citation type="journal article" date="2021" name="Commun. Biol.">
        <title>The genome of Shorea leprosula (Dipterocarpaceae) highlights the ecological relevance of drought in aseasonal tropical rainforests.</title>
        <authorList>
            <person name="Ng K.K.S."/>
            <person name="Kobayashi M.J."/>
            <person name="Fawcett J.A."/>
            <person name="Hatakeyama M."/>
            <person name="Paape T."/>
            <person name="Ng C.H."/>
            <person name="Ang C.C."/>
            <person name="Tnah L.H."/>
            <person name="Lee C.T."/>
            <person name="Nishiyama T."/>
            <person name="Sese J."/>
            <person name="O'Brien M.J."/>
            <person name="Copetti D."/>
            <person name="Mohd Noor M.I."/>
            <person name="Ong R.C."/>
            <person name="Putra M."/>
            <person name="Sireger I.Z."/>
            <person name="Indrioko S."/>
            <person name="Kosugi Y."/>
            <person name="Izuno A."/>
            <person name="Isagi Y."/>
            <person name="Lee S.L."/>
            <person name="Shimizu K.K."/>
        </authorList>
    </citation>
    <scope>NUCLEOTIDE SEQUENCE [LARGE SCALE GENOMIC DNA]</scope>
    <source>
        <strain evidence="7">214</strain>
    </source>
</reference>
<feature type="region of interest" description="Disordered" evidence="5">
    <location>
        <begin position="680"/>
        <end position="711"/>
    </location>
</feature>
<name>A0AAV5IM95_9ROSI</name>
<dbReference type="Pfam" id="PF04434">
    <property type="entry name" value="SWIM"/>
    <property type="match status" value="1"/>
</dbReference>
<gene>
    <name evidence="7" type="ORF">SLEP1_g11297</name>
</gene>
<dbReference type="EMBL" id="BPVZ01000012">
    <property type="protein sequence ID" value="GKU98274.1"/>
    <property type="molecule type" value="Genomic_DNA"/>
</dbReference>
<feature type="compositionally biased region" description="Polar residues" evidence="5">
    <location>
        <begin position="738"/>
        <end position="757"/>
    </location>
</feature>
<dbReference type="InterPro" id="IPR007527">
    <property type="entry name" value="Znf_SWIM"/>
</dbReference>
<dbReference type="PANTHER" id="PTHR31973">
    <property type="entry name" value="POLYPROTEIN, PUTATIVE-RELATED"/>
    <property type="match status" value="1"/>
</dbReference>
<keyword evidence="3" id="KW-0862">Zinc</keyword>
<evidence type="ECO:0000256" key="2">
    <source>
        <dbReference type="ARBA" id="ARBA00022771"/>
    </source>
</evidence>
<evidence type="ECO:0000256" key="1">
    <source>
        <dbReference type="ARBA" id="ARBA00022723"/>
    </source>
</evidence>
<feature type="region of interest" description="Disordered" evidence="5">
    <location>
        <begin position="801"/>
        <end position="872"/>
    </location>
</feature>
<protein>
    <recommendedName>
        <fullName evidence="6">SWIM-type domain-containing protein</fullName>
    </recommendedName>
</protein>
<sequence length="908" mass="102361">MDPSSKSGEKNREGPEIRDQEEEEIEDQVTGHSNNVDQVVNEVGGSWSNEEEENEIFNDGGGAGGVHNEVGIEDLNIVTVDSGMVELVLDVPELSDNEDEETIEARTILRNFIASQGKPSTENEQSESIVEVGSSSIAIGAGHIDAVVEIDDGAIQSDDDVSYITTSDEDDSEVEHGRRRKAIHPAFKEHEDWPVIGLGMIFISKEQFKRAVDELSFKEGRQIKWVKNDKVRLRAICKEAKKKGRRWKILLAKDSPLDSWMVKTFEQEHTCNWGVVNKRYTSRHAAKHLVNSRGASCLYMNYDSIFQAIWNEKNIELTSVQCKKTKQQLKRTFEGASKAEYGMLFDYANELRSKDPEANIVLHAHRPTTDVNPTFMRMYVCFSALKKGFLAGYKRIIGDDGAFLKGAHKGELLTAIGRDANNQMFPIAWAVVEGLIQAVKEIFPYAEHRFCARHKYCNFKKKNKGKALQIAFWKCVKSYTIAEFNKALDELTKLKASARNDLLESDPKHRCRAFFKTDIKCDIVDNNMCEVFNGLLVDARQKAIISMNQDLRIFCGKRTVARRGFVESKFVDDFGPRIWEKIVANVHESKRCRLIWPGGNNYEVMEDGTNGFVVDLENRKCTCRSWDLTGIPCKHAVTVINATKQKVEDYVAECYKKEAFLASYQFEVPAIEGMSQWKKTGMPPIQPPLTRKMPGRPKRKRVLEEWEGQTKLSKKGRLMTCQKCFKKGHNSRSCKEQGPTTAPQNVNGNEEQVPNSATIQQPVQQPIQQPTPIQQPVQQPTPIQQPVQQLTPVQQLALVQQPSKRVKLPIRRSSSSKVAQTPPLDGTLSSEVTLVPSEGDTQTPIQHPKKNAKTPAKRQKQKGEGSSEKVGTGYQFITAKQLQAQARQMQQAREMVKKNNEEASLGGF</sequence>
<feature type="domain" description="SWIM-type" evidence="6">
    <location>
        <begin position="612"/>
        <end position="644"/>
    </location>
</feature>
<comment type="caution">
    <text evidence="7">The sequence shown here is derived from an EMBL/GenBank/DDBJ whole genome shotgun (WGS) entry which is preliminary data.</text>
</comment>
<evidence type="ECO:0000256" key="3">
    <source>
        <dbReference type="ARBA" id="ARBA00022833"/>
    </source>
</evidence>
<dbReference type="SMART" id="SM00575">
    <property type="entry name" value="ZnF_PMZ"/>
    <property type="match status" value="1"/>
</dbReference>
<keyword evidence="8" id="KW-1185">Reference proteome</keyword>
<feature type="compositionally biased region" description="Basic residues" evidence="5">
    <location>
        <begin position="847"/>
        <end position="860"/>
    </location>
</feature>
<proteinExistence type="predicted"/>
<feature type="region of interest" description="Disordered" evidence="5">
    <location>
        <begin position="729"/>
        <end position="783"/>
    </location>
</feature>
<feature type="region of interest" description="Disordered" evidence="5">
    <location>
        <begin position="1"/>
        <end position="38"/>
    </location>
</feature>
<feature type="compositionally biased region" description="Basic and acidic residues" evidence="5">
    <location>
        <begin position="7"/>
        <end position="18"/>
    </location>
</feature>
<keyword evidence="2 4" id="KW-0863">Zinc-finger</keyword>
<evidence type="ECO:0000259" key="6">
    <source>
        <dbReference type="PROSITE" id="PS50966"/>
    </source>
</evidence>
<dbReference type="GO" id="GO:0008270">
    <property type="term" value="F:zinc ion binding"/>
    <property type="evidence" value="ECO:0007669"/>
    <property type="project" value="UniProtKB-KW"/>
</dbReference>
<dbReference type="InterPro" id="IPR006564">
    <property type="entry name" value="Znf_PMZ"/>
</dbReference>
<dbReference type="PROSITE" id="PS50966">
    <property type="entry name" value="ZF_SWIM"/>
    <property type="match status" value="1"/>
</dbReference>